<dbReference type="Proteomes" id="UP001592531">
    <property type="component" value="Unassembled WGS sequence"/>
</dbReference>
<comment type="caution">
    <text evidence="1">The sequence shown here is derived from an EMBL/GenBank/DDBJ whole genome shotgun (WGS) entry which is preliminary data.</text>
</comment>
<gene>
    <name evidence="1" type="ORF">ACEZDE_18785</name>
</gene>
<protein>
    <recommendedName>
        <fullName evidence="3">DUF5753 domain-containing protein</fullName>
    </recommendedName>
</protein>
<evidence type="ECO:0000313" key="1">
    <source>
        <dbReference type="EMBL" id="MFC1418661.1"/>
    </source>
</evidence>
<evidence type="ECO:0000313" key="2">
    <source>
        <dbReference type="Proteomes" id="UP001592531"/>
    </source>
</evidence>
<name>A0ABV6VY50_9ACTN</name>
<sequence>MPDQQPPAYSHEQVYEALERELASRTEWDQAPAVGQLLTTATGVELRPFPVPRFIWALGQVAAGVDALTGALRMPAHLLPASSGLADALHRQIDPKAFAIYLTTEAWAAPSDVDAEIIRRAQAGGSIPSLASRPDRIEIRTANAVLLDPTATYLATEHARPHPDRFERYDETRGTLAAALTRFAAQVATRTRSSGGQ</sequence>
<reference evidence="1 2" key="1">
    <citation type="submission" date="2024-09" db="EMBL/GenBank/DDBJ databases">
        <authorList>
            <person name="Lee S.D."/>
        </authorList>
    </citation>
    <scope>NUCLEOTIDE SEQUENCE [LARGE SCALE GENOMIC DNA]</scope>
    <source>
        <strain evidence="1 2">N8-3</strain>
    </source>
</reference>
<evidence type="ECO:0008006" key="3">
    <source>
        <dbReference type="Google" id="ProtNLM"/>
    </source>
</evidence>
<dbReference type="RefSeq" id="WP_380537457.1">
    <property type="nucleotide sequence ID" value="NZ_JBHFAB010000013.1"/>
</dbReference>
<organism evidence="1 2">
    <name type="scientific">Streptacidiphilus cavernicola</name>
    <dbReference type="NCBI Taxonomy" id="3342716"/>
    <lineage>
        <taxon>Bacteria</taxon>
        <taxon>Bacillati</taxon>
        <taxon>Actinomycetota</taxon>
        <taxon>Actinomycetes</taxon>
        <taxon>Kitasatosporales</taxon>
        <taxon>Streptomycetaceae</taxon>
        <taxon>Streptacidiphilus</taxon>
    </lineage>
</organism>
<keyword evidence="2" id="KW-1185">Reference proteome</keyword>
<accession>A0ABV6VY50</accession>
<proteinExistence type="predicted"/>
<dbReference type="EMBL" id="JBHFAB010000013">
    <property type="protein sequence ID" value="MFC1418661.1"/>
    <property type="molecule type" value="Genomic_DNA"/>
</dbReference>